<keyword evidence="1" id="KW-1133">Transmembrane helix</keyword>
<proteinExistence type="predicted"/>
<protein>
    <submittedName>
        <fullName evidence="2">Uncharacterized protein</fullName>
    </submittedName>
</protein>
<dbReference type="AlphaFoldDB" id="A0A5C7FM05"/>
<keyword evidence="1" id="KW-0812">Transmembrane</keyword>
<dbReference type="OrthoDB" id="2869086at2"/>
<organism evidence="2 3">
    <name type="scientific">Alkalicoccus halolimnae</name>
    <dbReference type="NCBI Taxonomy" id="1667239"/>
    <lineage>
        <taxon>Bacteria</taxon>
        <taxon>Bacillati</taxon>
        <taxon>Bacillota</taxon>
        <taxon>Bacilli</taxon>
        <taxon>Bacillales</taxon>
        <taxon>Bacillaceae</taxon>
        <taxon>Alkalicoccus</taxon>
    </lineage>
</organism>
<sequence>MRQQKIQLNNKLILTLFLILIMSYISFAIIETKNISYASVEEAFDEILVRENIERKDITDKAVRINDDDAVILFREGDLFAYSHFEKGFFGWKTDSFSIGEKSNGPSGTSNLIKGWIPDDYVFTTEKVLVNDKEAMILELDKNNRAWVLVDSENEHQMDNINVRFIDENRNVINTLNKS</sequence>
<reference evidence="2 3" key="1">
    <citation type="submission" date="2024-01" db="EMBL/GenBank/DDBJ databases">
        <title>Complete Genome Sequence of Alkalicoccus halolimnae BZ-SZ-XJ29T, a Moderately Halophilic Bacterium Isolated from a Salt Lake.</title>
        <authorList>
            <person name="Zhao B."/>
        </authorList>
    </citation>
    <scope>NUCLEOTIDE SEQUENCE [LARGE SCALE GENOMIC DNA]</scope>
    <source>
        <strain evidence="2 3">BZ-SZ-XJ29</strain>
    </source>
</reference>
<dbReference type="RefSeq" id="WP_147803435.1">
    <property type="nucleotide sequence ID" value="NZ_CP144914.1"/>
</dbReference>
<feature type="transmembrane region" description="Helical" evidence="1">
    <location>
        <begin position="12"/>
        <end position="30"/>
    </location>
</feature>
<name>A0A5C7FM05_9BACI</name>
<evidence type="ECO:0000313" key="2">
    <source>
        <dbReference type="EMBL" id="WWD79256.1"/>
    </source>
</evidence>
<dbReference type="Proteomes" id="UP000321816">
    <property type="component" value="Chromosome"/>
</dbReference>
<dbReference type="EMBL" id="CP144914">
    <property type="protein sequence ID" value="WWD79256.1"/>
    <property type="molecule type" value="Genomic_DNA"/>
</dbReference>
<gene>
    <name evidence="2" type="ORF">FTX54_012625</name>
</gene>
<evidence type="ECO:0000313" key="3">
    <source>
        <dbReference type="Proteomes" id="UP000321816"/>
    </source>
</evidence>
<keyword evidence="3" id="KW-1185">Reference proteome</keyword>
<dbReference type="KEGG" id="ahal:FTX54_012625"/>
<evidence type="ECO:0000256" key="1">
    <source>
        <dbReference type="SAM" id="Phobius"/>
    </source>
</evidence>
<keyword evidence="1" id="KW-0472">Membrane</keyword>
<accession>A0A5C7FM05</accession>